<proteinExistence type="inferred from homology"/>
<dbReference type="Pfam" id="PF01464">
    <property type="entry name" value="SLT"/>
    <property type="match status" value="1"/>
</dbReference>
<dbReference type="PANTHER" id="PTHR37423:SF2">
    <property type="entry name" value="MEMBRANE-BOUND LYTIC MUREIN TRANSGLYCOSYLASE C"/>
    <property type="match status" value="1"/>
</dbReference>
<dbReference type="EMBL" id="JANUAE010000015">
    <property type="protein sequence ID" value="MCS3711635.1"/>
    <property type="molecule type" value="Genomic_DNA"/>
</dbReference>
<feature type="domain" description="Transglycosylase SLT" evidence="3">
    <location>
        <begin position="31"/>
        <end position="132"/>
    </location>
</feature>
<feature type="compositionally biased region" description="Gly residues" evidence="2">
    <location>
        <begin position="165"/>
        <end position="174"/>
    </location>
</feature>
<organism evidence="4 5">
    <name type="scientific">Salinibacter ruber</name>
    <dbReference type="NCBI Taxonomy" id="146919"/>
    <lineage>
        <taxon>Bacteria</taxon>
        <taxon>Pseudomonadati</taxon>
        <taxon>Rhodothermota</taxon>
        <taxon>Rhodothermia</taxon>
        <taxon>Rhodothermales</taxon>
        <taxon>Salinibacteraceae</taxon>
        <taxon>Salinibacter</taxon>
    </lineage>
</organism>
<accession>A0A9X2QAQ9</accession>
<evidence type="ECO:0000256" key="2">
    <source>
        <dbReference type="SAM" id="MobiDB-lite"/>
    </source>
</evidence>
<name>A0A9X2QAQ9_9BACT</name>
<dbReference type="SUPFAM" id="SSF53955">
    <property type="entry name" value="Lysozyme-like"/>
    <property type="match status" value="1"/>
</dbReference>
<dbReference type="Gene3D" id="1.10.530.10">
    <property type="match status" value="1"/>
</dbReference>
<sequence length="174" mass="18485">MGPRKETPVSVGEFMMSDNPLKTIKRNARKAGTDVPDSLVDALIQQESGGDPDAVSSAGAVGLAQSMPKTAKDPGYGVEPLDDPRDPEQARRFAEDYLGAMLDEFEDPGHALMAYNWGPGNVKRWKSNGGDPSKVPDETRDYVKSLGPAAARSTGQEINTPFYSSGGGTVATAR</sequence>
<protein>
    <submittedName>
        <fullName evidence="4">Soluble lytic murein transglycosylase-like protein</fullName>
    </submittedName>
</protein>
<comment type="similarity">
    <text evidence="1">Belongs to the transglycosylase Slt family.</text>
</comment>
<evidence type="ECO:0000313" key="4">
    <source>
        <dbReference type="EMBL" id="MCS3711635.1"/>
    </source>
</evidence>
<dbReference type="CDD" id="cd00254">
    <property type="entry name" value="LT-like"/>
    <property type="match status" value="1"/>
</dbReference>
<evidence type="ECO:0000313" key="5">
    <source>
        <dbReference type="Proteomes" id="UP001155057"/>
    </source>
</evidence>
<dbReference type="InterPro" id="IPR008258">
    <property type="entry name" value="Transglycosylase_SLT_dom_1"/>
</dbReference>
<reference evidence="4" key="1">
    <citation type="submission" date="2022-08" db="EMBL/GenBank/DDBJ databases">
        <title>Genomic Encyclopedia of Type Strains, Phase V (KMG-V): Genome sequencing to study the core and pangenomes of soil and plant-associated prokaryotes.</title>
        <authorList>
            <person name="Whitman W."/>
        </authorList>
    </citation>
    <scope>NUCLEOTIDE SEQUENCE</scope>
    <source>
        <strain evidence="4">SP3049</strain>
    </source>
</reference>
<comment type="caution">
    <text evidence="4">The sequence shown here is derived from an EMBL/GenBank/DDBJ whole genome shotgun (WGS) entry which is preliminary data.</text>
</comment>
<dbReference type="Proteomes" id="UP001155057">
    <property type="component" value="Unassembled WGS sequence"/>
</dbReference>
<dbReference type="PANTHER" id="PTHR37423">
    <property type="entry name" value="SOLUBLE LYTIC MUREIN TRANSGLYCOSYLASE-RELATED"/>
    <property type="match status" value="1"/>
</dbReference>
<feature type="region of interest" description="Disordered" evidence="2">
    <location>
        <begin position="67"/>
        <end position="87"/>
    </location>
</feature>
<feature type="compositionally biased region" description="Polar residues" evidence="2">
    <location>
        <begin position="153"/>
        <end position="163"/>
    </location>
</feature>
<gene>
    <name evidence="4" type="ORF">GGP61_003268</name>
</gene>
<evidence type="ECO:0000259" key="3">
    <source>
        <dbReference type="Pfam" id="PF01464"/>
    </source>
</evidence>
<feature type="region of interest" description="Disordered" evidence="2">
    <location>
        <begin position="148"/>
        <end position="174"/>
    </location>
</feature>
<evidence type="ECO:0000256" key="1">
    <source>
        <dbReference type="ARBA" id="ARBA00007734"/>
    </source>
</evidence>
<dbReference type="AlphaFoldDB" id="A0A9X2QAQ9"/>
<dbReference type="InterPro" id="IPR023346">
    <property type="entry name" value="Lysozyme-like_dom_sf"/>
</dbReference>